<organism evidence="1 2">
    <name type="scientific">Oedothorax gibbosus</name>
    <dbReference type="NCBI Taxonomy" id="931172"/>
    <lineage>
        <taxon>Eukaryota</taxon>
        <taxon>Metazoa</taxon>
        <taxon>Ecdysozoa</taxon>
        <taxon>Arthropoda</taxon>
        <taxon>Chelicerata</taxon>
        <taxon>Arachnida</taxon>
        <taxon>Araneae</taxon>
        <taxon>Araneomorphae</taxon>
        <taxon>Entelegynae</taxon>
        <taxon>Araneoidea</taxon>
        <taxon>Linyphiidae</taxon>
        <taxon>Erigoninae</taxon>
        <taxon>Oedothorax</taxon>
    </lineage>
</organism>
<comment type="caution">
    <text evidence="1">The sequence shown here is derived from an EMBL/GenBank/DDBJ whole genome shotgun (WGS) entry which is preliminary data.</text>
</comment>
<sequence>MLRNTSRRFISMISNNGTPRFYSKNKNEARLETMFNEHQGSYYTAKDVEFCPNRAKEVMQNNVEGASENSMNEEPFAEIKKSSVIEEDDHMEAYRADSSVSLYSVMQNYTSFQTMKNFELRRYATTSKHTG</sequence>
<name>A0AAV6VV03_9ARAC</name>
<gene>
    <name evidence="1" type="ORF">JTE90_000559</name>
</gene>
<protein>
    <submittedName>
        <fullName evidence="1">Uncharacterized protein</fullName>
    </submittedName>
</protein>
<dbReference type="EMBL" id="JAFNEN010000015">
    <property type="protein sequence ID" value="KAG8200479.1"/>
    <property type="molecule type" value="Genomic_DNA"/>
</dbReference>
<reference evidence="1 2" key="1">
    <citation type="journal article" date="2022" name="Nat. Ecol. Evol.">
        <title>A masculinizing supergene underlies an exaggerated male reproductive morph in a spider.</title>
        <authorList>
            <person name="Hendrickx F."/>
            <person name="De Corte Z."/>
            <person name="Sonet G."/>
            <person name="Van Belleghem S.M."/>
            <person name="Kostlbacher S."/>
            <person name="Vangestel C."/>
        </authorList>
    </citation>
    <scope>NUCLEOTIDE SEQUENCE [LARGE SCALE GENOMIC DNA]</scope>
    <source>
        <strain evidence="1">W744_W776</strain>
    </source>
</reference>
<evidence type="ECO:0000313" key="2">
    <source>
        <dbReference type="Proteomes" id="UP000827092"/>
    </source>
</evidence>
<evidence type="ECO:0000313" key="1">
    <source>
        <dbReference type="EMBL" id="KAG8200479.1"/>
    </source>
</evidence>
<proteinExistence type="predicted"/>
<accession>A0AAV6VV03</accession>
<keyword evidence="2" id="KW-1185">Reference proteome</keyword>
<dbReference type="AlphaFoldDB" id="A0AAV6VV03"/>
<dbReference type="Proteomes" id="UP000827092">
    <property type="component" value="Unassembled WGS sequence"/>
</dbReference>